<feature type="compositionally biased region" description="Low complexity" evidence="1">
    <location>
        <begin position="50"/>
        <end position="64"/>
    </location>
</feature>
<dbReference type="EMBL" id="NKXS01003457">
    <property type="protein sequence ID" value="PIN09711.1"/>
    <property type="molecule type" value="Genomic_DNA"/>
</dbReference>
<accession>A0A2G9GWR3</accession>
<feature type="region of interest" description="Disordered" evidence="1">
    <location>
        <begin position="1"/>
        <end position="143"/>
    </location>
</feature>
<dbReference type="AlphaFoldDB" id="A0A2G9GWR3"/>
<evidence type="ECO:0000313" key="2">
    <source>
        <dbReference type="EMBL" id="PIN09711.1"/>
    </source>
</evidence>
<feature type="compositionally biased region" description="Low complexity" evidence="1">
    <location>
        <begin position="95"/>
        <end position="108"/>
    </location>
</feature>
<evidence type="ECO:0000256" key="1">
    <source>
        <dbReference type="SAM" id="MobiDB-lite"/>
    </source>
</evidence>
<comment type="caution">
    <text evidence="2">The sequence shown here is derived from an EMBL/GenBank/DDBJ whole genome shotgun (WGS) entry which is preliminary data.</text>
</comment>
<feature type="compositionally biased region" description="Polar residues" evidence="1">
    <location>
        <begin position="109"/>
        <end position="143"/>
    </location>
</feature>
<protein>
    <submittedName>
        <fullName evidence="2">Uncharacterized protein</fullName>
    </submittedName>
</protein>
<dbReference type="Proteomes" id="UP000231279">
    <property type="component" value="Unassembled WGS sequence"/>
</dbReference>
<name>A0A2G9GWR3_9LAMI</name>
<sequence>MKTHKKFKPRRKSKPKPNKSSTPSSDKTKTELIPLSVIHPPASLNWRKNPSMSSSSGKPNESSPIGMGFLGAKRCHGSSSKPSPKTLFADRPDSSEGSASESENGSMEKTANSSSENVNKATMDSNTPPSPFQASGNPSSPSPLSITDWKFSAVPDALKFSDVSAKTKYHRNFSSRKLNRGRGILFSSFPESIVFATPLVKLFYSNLVIVSDDSENVCLKSFVLGKEFTLTTAYVNSLFGFPDEGSKFFSFGEWNTSEYTLADLRHIFWEGRAYSFSGGKALNNMSVEHFFLHKLIVCTLLSGTTSSGGHTTDINTVSMFLTFMAVHGRPVNLGFIILKYIAYLALHPSKNLPYGMLLTLVFRKENIALPHSWMEPPKERRTIDTNSLSKMRIHDSEAEGWYRGVKKTTKADTISLQDSIASLHTKIDSQSTAILALTTQIKRLRKKLRKKSLS</sequence>
<gene>
    <name evidence="2" type="ORF">CDL12_17705</name>
</gene>
<organism evidence="2 3">
    <name type="scientific">Handroanthus impetiginosus</name>
    <dbReference type="NCBI Taxonomy" id="429701"/>
    <lineage>
        <taxon>Eukaryota</taxon>
        <taxon>Viridiplantae</taxon>
        <taxon>Streptophyta</taxon>
        <taxon>Embryophyta</taxon>
        <taxon>Tracheophyta</taxon>
        <taxon>Spermatophyta</taxon>
        <taxon>Magnoliopsida</taxon>
        <taxon>eudicotyledons</taxon>
        <taxon>Gunneridae</taxon>
        <taxon>Pentapetalae</taxon>
        <taxon>asterids</taxon>
        <taxon>lamiids</taxon>
        <taxon>Lamiales</taxon>
        <taxon>Bignoniaceae</taxon>
        <taxon>Crescentiina</taxon>
        <taxon>Tabebuia alliance</taxon>
        <taxon>Handroanthus</taxon>
    </lineage>
</organism>
<proteinExistence type="predicted"/>
<reference evidence="3" key="1">
    <citation type="journal article" date="2018" name="Gigascience">
        <title>Genome assembly of the Pink Ipe (Handroanthus impetiginosus, Bignoniaceae), a highly valued, ecologically keystone Neotropical timber forest tree.</title>
        <authorList>
            <person name="Silva-Junior O.B."/>
            <person name="Grattapaglia D."/>
            <person name="Novaes E."/>
            <person name="Collevatti R.G."/>
        </authorList>
    </citation>
    <scope>NUCLEOTIDE SEQUENCE [LARGE SCALE GENOMIC DNA]</scope>
    <source>
        <strain evidence="3">cv. UFG-1</strain>
    </source>
</reference>
<dbReference type="OrthoDB" id="848707at2759"/>
<feature type="compositionally biased region" description="Basic residues" evidence="1">
    <location>
        <begin position="1"/>
        <end position="17"/>
    </location>
</feature>
<evidence type="ECO:0000313" key="3">
    <source>
        <dbReference type="Proteomes" id="UP000231279"/>
    </source>
</evidence>
<keyword evidence="3" id="KW-1185">Reference proteome</keyword>